<dbReference type="RefSeq" id="WP_062286588.1">
    <property type="nucleotide sequence ID" value="NZ_CP013200.1"/>
</dbReference>
<evidence type="ECO:0000313" key="2">
    <source>
        <dbReference type="Proteomes" id="UP000059574"/>
    </source>
</evidence>
<protein>
    <recommendedName>
        <fullName evidence="3">Winged helix DNA-binding domain-containing protein</fullName>
    </recommendedName>
</protein>
<dbReference type="Pfam" id="PF06224">
    <property type="entry name" value="AlkZ-like"/>
    <property type="match status" value="1"/>
</dbReference>
<dbReference type="EMBL" id="CP013200">
    <property type="protein sequence ID" value="ALO65959.1"/>
    <property type="molecule type" value="Genomic_DNA"/>
</dbReference>
<dbReference type="Proteomes" id="UP000059574">
    <property type="component" value="Chromosome"/>
</dbReference>
<evidence type="ECO:0000313" key="1">
    <source>
        <dbReference type="EMBL" id="ALO65959.1"/>
    </source>
</evidence>
<gene>
    <name evidence="1" type="ORF">AS189_04950</name>
</gene>
<organism evidence="1 2">
    <name type="scientific">Arthrobacter alpinus</name>
    <dbReference type="NCBI Taxonomy" id="656366"/>
    <lineage>
        <taxon>Bacteria</taxon>
        <taxon>Bacillati</taxon>
        <taxon>Actinomycetota</taxon>
        <taxon>Actinomycetes</taxon>
        <taxon>Micrococcales</taxon>
        <taxon>Micrococcaceae</taxon>
        <taxon>Arthrobacter</taxon>
    </lineage>
</organism>
<proteinExistence type="predicted"/>
<accession>A0A0S2LXI3</accession>
<name>A0A0S2LXI3_9MICC</name>
<dbReference type="AlphaFoldDB" id="A0A0S2LXI3"/>
<dbReference type="PANTHER" id="PTHR38479">
    <property type="entry name" value="LMO0824 PROTEIN"/>
    <property type="match status" value="1"/>
</dbReference>
<reference evidence="2" key="1">
    <citation type="submission" date="2015-11" db="EMBL/GenBank/DDBJ databases">
        <authorList>
            <person name="Kumar R."/>
            <person name="Singh D."/>
            <person name="Swarnkar M.K."/>
            <person name="Singh A.K."/>
            <person name="Kumar S."/>
        </authorList>
    </citation>
    <scope>NUCLEOTIDE SEQUENCE [LARGE SCALE GENOMIC DNA]</scope>
    <source>
        <strain evidence="2">ERGS4:06</strain>
    </source>
</reference>
<dbReference type="PANTHER" id="PTHR38479:SF2">
    <property type="entry name" value="WINGED HELIX DNA-BINDING DOMAIN-CONTAINING PROTEIN"/>
    <property type="match status" value="1"/>
</dbReference>
<sequence>MSVKLTPPTLARLRLAAQGILPTSTSPAQGPVDVVRSLTALQGQDFPGALWSIGLRSPGSTRADIEAAFNRGELVRSWPMRGTLHVTTAEDLGWIQALTRERMIASLAARHRELGITTPDVEKARELAVALLDKSGGDQPVGRVSREALLATFEQAGQMTKAQRGIHLIFMMCLQGTLVQGPMNSHAGKGNTQFFVRSETWIKNPRVLDRDQALAELALRYFRSHGPATIKDFQWWTKLTLKDINRGMAQLGDQLVTIDCNGVSYYLAPETAALLGAGIETRDGAEKAGSAEPRTLPGARSVILLPGFDEYLLGYTDRGAALAPHHAPLTVPGNNGMFKATVVLGGQVAGTWRKAQGAAEKQRQLAGVVLPEFFGEIRPAQAKALEKQAARYAAYLNTRT</sequence>
<dbReference type="InterPro" id="IPR009351">
    <property type="entry name" value="AlkZ-like"/>
</dbReference>
<dbReference type="OrthoDB" id="9148135at2"/>
<reference evidence="1 2" key="2">
    <citation type="journal article" date="2016" name="J. Biotechnol.">
        <title>Complete genome sequence of Arthrobacter alpinus ERGS4:06, a yellow pigmented bacterium tolerant to cold and radiations isolated from Sikkim Himalaya.</title>
        <authorList>
            <person name="Kumar R."/>
            <person name="Singh D."/>
            <person name="Swarnkar M.K."/>
            <person name="Singh A.K."/>
            <person name="Kumar S."/>
        </authorList>
    </citation>
    <scope>NUCLEOTIDE SEQUENCE [LARGE SCALE GENOMIC DNA]</scope>
    <source>
        <strain evidence="1 2">ERGS4:06</strain>
    </source>
</reference>
<evidence type="ECO:0008006" key="3">
    <source>
        <dbReference type="Google" id="ProtNLM"/>
    </source>
</evidence>